<dbReference type="AlphaFoldDB" id="A0AA35XM50"/>
<dbReference type="Proteomes" id="UP001174909">
    <property type="component" value="Unassembled WGS sequence"/>
</dbReference>
<reference evidence="2" key="1">
    <citation type="submission" date="2023-03" db="EMBL/GenBank/DDBJ databases">
        <authorList>
            <person name="Steffen K."/>
            <person name="Cardenas P."/>
        </authorList>
    </citation>
    <scope>NUCLEOTIDE SEQUENCE</scope>
</reference>
<evidence type="ECO:0000256" key="1">
    <source>
        <dbReference type="SAM" id="Phobius"/>
    </source>
</evidence>
<dbReference type="EMBL" id="CASHTH010004453">
    <property type="protein sequence ID" value="CAI8057535.1"/>
    <property type="molecule type" value="Genomic_DNA"/>
</dbReference>
<keyword evidence="1" id="KW-0812">Transmembrane</keyword>
<evidence type="ECO:0000313" key="2">
    <source>
        <dbReference type="EMBL" id="CAI8057535.1"/>
    </source>
</evidence>
<keyword evidence="1" id="KW-1133">Transmembrane helix</keyword>
<sequence>MSFWRTTLAARPDIWPLVLITSFGALFGTTMLVRAGTRYHDVSWRHESNPFPYEKLKYNQKTKLMHIASYDHLKDEVPKF</sequence>
<name>A0AA35XM50_GEOBA</name>
<comment type="caution">
    <text evidence="2">The sequence shown here is derived from an EMBL/GenBank/DDBJ whole genome shotgun (WGS) entry which is preliminary data.</text>
</comment>
<feature type="transmembrane region" description="Helical" evidence="1">
    <location>
        <begin position="14"/>
        <end position="33"/>
    </location>
</feature>
<protein>
    <submittedName>
        <fullName evidence="2">Uncharacterized protein</fullName>
    </submittedName>
</protein>
<keyword evidence="1" id="KW-0472">Membrane</keyword>
<dbReference type="Pfam" id="PF06522">
    <property type="entry name" value="B12D"/>
    <property type="match status" value="1"/>
</dbReference>
<gene>
    <name evidence="2" type="ORF">GBAR_LOCUS31361</name>
</gene>
<accession>A0AA35XM50</accession>
<keyword evidence="3" id="KW-1185">Reference proteome</keyword>
<proteinExistence type="predicted"/>
<dbReference type="InterPro" id="IPR010530">
    <property type="entry name" value="B12D"/>
</dbReference>
<organism evidence="2 3">
    <name type="scientific">Geodia barretti</name>
    <name type="common">Barrett's horny sponge</name>
    <dbReference type="NCBI Taxonomy" id="519541"/>
    <lineage>
        <taxon>Eukaryota</taxon>
        <taxon>Metazoa</taxon>
        <taxon>Porifera</taxon>
        <taxon>Demospongiae</taxon>
        <taxon>Heteroscleromorpha</taxon>
        <taxon>Tetractinellida</taxon>
        <taxon>Astrophorina</taxon>
        <taxon>Geodiidae</taxon>
        <taxon>Geodia</taxon>
    </lineage>
</organism>
<evidence type="ECO:0000313" key="3">
    <source>
        <dbReference type="Proteomes" id="UP001174909"/>
    </source>
</evidence>